<dbReference type="AlphaFoldDB" id="A0ABC9EWH0"/>
<keyword evidence="2" id="KW-1185">Reference proteome</keyword>
<evidence type="ECO:0000313" key="2">
    <source>
        <dbReference type="Proteomes" id="UP001497457"/>
    </source>
</evidence>
<dbReference type="Proteomes" id="UP001497457">
    <property type="component" value="Chromosome 5rd"/>
</dbReference>
<dbReference type="InterPro" id="IPR001337">
    <property type="entry name" value="TMV-like_coat"/>
</dbReference>
<sequence length="184" mass="19637">MAFVLVDHDGSSSEAAGGNRDSVLDLPLSSVVGPGHYRPATAVAGARALRWLPLAAAASTVRAMLGASHEDLRLRRQQLSRALGAAFFDRDAAAARSPFGGTRFPKDGLYVCAELPPLWPALQAVQRALLQVAVKGAGDGPCDWYYDNVDELMRLLVGDVEAGRGAAVFERNKFEAAFALEWAE</sequence>
<evidence type="ECO:0000313" key="1">
    <source>
        <dbReference type="EMBL" id="CAL5064252.1"/>
    </source>
</evidence>
<dbReference type="EMBL" id="OZ075115">
    <property type="protein sequence ID" value="CAL5064252.1"/>
    <property type="molecule type" value="Genomic_DNA"/>
</dbReference>
<name>A0ABC9EWH0_9POAL</name>
<reference evidence="1" key="1">
    <citation type="submission" date="2024-10" db="EMBL/GenBank/DDBJ databases">
        <authorList>
            <person name="Ryan C."/>
        </authorList>
    </citation>
    <scope>NUCLEOTIDE SEQUENCE [LARGE SCALE GENOMIC DNA]</scope>
</reference>
<gene>
    <name evidence="1" type="ORF">URODEC1_LOCUS99369</name>
</gene>
<accession>A0ABC9EWH0</accession>
<dbReference type="Pfam" id="PF00721">
    <property type="entry name" value="TMV_coat"/>
    <property type="match status" value="1"/>
</dbReference>
<organism evidence="1 2">
    <name type="scientific">Urochloa decumbens</name>
    <dbReference type="NCBI Taxonomy" id="240449"/>
    <lineage>
        <taxon>Eukaryota</taxon>
        <taxon>Viridiplantae</taxon>
        <taxon>Streptophyta</taxon>
        <taxon>Embryophyta</taxon>
        <taxon>Tracheophyta</taxon>
        <taxon>Spermatophyta</taxon>
        <taxon>Magnoliopsida</taxon>
        <taxon>Liliopsida</taxon>
        <taxon>Poales</taxon>
        <taxon>Poaceae</taxon>
        <taxon>PACMAD clade</taxon>
        <taxon>Panicoideae</taxon>
        <taxon>Panicodae</taxon>
        <taxon>Paniceae</taxon>
        <taxon>Melinidinae</taxon>
        <taxon>Urochloa</taxon>
    </lineage>
</organism>
<protein>
    <submittedName>
        <fullName evidence="1">Uncharacterized protein</fullName>
    </submittedName>
</protein>
<proteinExistence type="predicted"/>